<evidence type="ECO:0000313" key="2">
    <source>
        <dbReference type="Proteomes" id="UP001596250"/>
    </source>
</evidence>
<dbReference type="EMBL" id="JBHSQV010000179">
    <property type="protein sequence ID" value="MFC5988332.1"/>
    <property type="molecule type" value="Genomic_DNA"/>
</dbReference>
<protein>
    <submittedName>
        <fullName evidence="1">Uncharacterized protein</fullName>
    </submittedName>
</protein>
<dbReference type="Proteomes" id="UP001596250">
    <property type="component" value="Unassembled WGS sequence"/>
</dbReference>
<organism evidence="1 2">
    <name type="scientific">Marinicrinis lubricantis</name>
    <dbReference type="NCBI Taxonomy" id="2086470"/>
    <lineage>
        <taxon>Bacteria</taxon>
        <taxon>Bacillati</taxon>
        <taxon>Bacillota</taxon>
        <taxon>Bacilli</taxon>
        <taxon>Bacillales</taxon>
        <taxon>Paenibacillaceae</taxon>
    </lineage>
</organism>
<keyword evidence="2" id="KW-1185">Reference proteome</keyword>
<dbReference type="RefSeq" id="WP_379895792.1">
    <property type="nucleotide sequence ID" value="NZ_CBCSCT010000015.1"/>
</dbReference>
<proteinExistence type="predicted"/>
<accession>A0ABW1ITD2</accession>
<evidence type="ECO:0000313" key="1">
    <source>
        <dbReference type="EMBL" id="MFC5988332.1"/>
    </source>
</evidence>
<name>A0ABW1ITD2_9BACL</name>
<sequence length="365" mass="42647">MANIMIQPELRTSGGEVADILLDGQYAGSMSLVYREGHRLSGSIQIEQGGKIDSFKEHVIDHAHHYIETLAEVLQLEEYDVIVTYSEFDHLMTTDYEDRTADSNLVYDDELDEDELSFMDDDDVEIYNVYDMDEDEEMMMDEAYEMEADSDSYSVQEDEEEDAVYYELVSVNSYHRTTVYHIYDFNQQWIAEAVLTEYDREVYGEVDWRFDPNDEEIEHITDLLVSEYDEHDMDTFTMDMKYNGTMIETVELTHKELLEHAQINELADDYSVVLSRDDQDTLTFNLYNQRDGGLPIGTATVDISGSHITGYIELSDVGDEHERELLATLLMRELDKEKDYKSFNVTMFYRNEPIDELHFTNEQVH</sequence>
<comment type="caution">
    <text evidence="1">The sequence shown here is derived from an EMBL/GenBank/DDBJ whole genome shotgun (WGS) entry which is preliminary data.</text>
</comment>
<gene>
    <name evidence="1" type="ORF">ACFPXP_18165</name>
</gene>
<reference evidence="2" key="1">
    <citation type="journal article" date="2019" name="Int. J. Syst. Evol. Microbiol.">
        <title>The Global Catalogue of Microorganisms (GCM) 10K type strain sequencing project: providing services to taxonomists for standard genome sequencing and annotation.</title>
        <authorList>
            <consortium name="The Broad Institute Genomics Platform"/>
            <consortium name="The Broad Institute Genome Sequencing Center for Infectious Disease"/>
            <person name="Wu L."/>
            <person name="Ma J."/>
        </authorList>
    </citation>
    <scope>NUCLEOTIDE SEQUENCE [LARGE SCALE GENOMIC DNA]</scope>
    <source>
        <strain evidence="2">CCM 8749</strain>
    </source>
</reference>